<dbReference type="Proteomes" id="UP000054166">
    <property type="component" value="Unassembled WGS sequence"/>
</dbReference>
<organism evidence="1 2">
    <name type="scientific">Piloderma croceum (strain F 1598)</name>
    <dbReference type="NCBI Taxonomy" id="765440"/>
    <lineage>
        <taxon>Eukaryota</taxon>
        <taxon>Fungi</taxon>
        <taxon>Dikarya</taxon>
        <taxon>Basidiomycota</taxon>
        <taxon>Agaricomycotina</taxon>
        <taxon>Agaricomycetes</taxon>
        <taxon>Agaricomycetidae</taxon>
        <taxon>Atheliales</taxon>
        <taxon>Atheliaceae</taxon>
        <taxon>Piloderma</taxon>
    </lineage>
</organism>
<name>A0A0C3AJZ4_PILCF</name>
<keyword evidence="2" id="KW-1185">Reference proteome</keyword>
<evidence type="ECO:0000313" key="1">
    <source>
        <dbReference type="EMBL" id="KIM74163.1"/>
    </source>
</evidence>
<dbReference type="EMBL" id="KN833065">
    <property type="protein sequence ID" value="KIM74163.1"/>
    <property type="molecule type" value="Genomic_DNA"/>
</dbReference>
<dbReference type="HOGENOM" id="CLU_2606893_0_0_1"/>
<evidence type="ECO:0000313" key="2">
    <source>
        <dbReference type="Proteomes" id="UP000054166"/>
    </source>
</evidence>
<protein>
    <submittedName>
        <fullName evidence="1">Uncharacterized protein</fullName>
    </submittedName>
</protein>
<reference evidence="1 2" key="1">
    <citation type="submission" date="2014-04" db="EMBL/GenBank/DDBJ databases">
        <authorList>
            <consortium name="DOE Joint Genome Institute"/>
            <person name="Kuo A."/>
            <person name="Tarkka M."/>
            <person name="Buscot F."/>
            <person name="Kohler A."/>
            <person name="Nagy L.G."/>
            <person name="Floudas D."/>
            <person name="Copeland A."/>
            <person name="Barry K.W."/>
            <person name="Cichocki N."/>
            <person name="Veneault-Fourrey C."/>
            <person name="LaButti K."/>
            <person name="Lindquist E.A."/>
            <person name="Lipzen A."/>
            <person name="Lundell T."/>
            <person name="Morin E."/>
            <person name="Murat C."/>
            <person name="Sun H."/>
            <person name="Tunlid A."/>
            <person name="Henrissat B."/>
            <person name="Grigoriev I.V."/>
            <person name="Hibbett D.S."/>
            <person name="Martin F."/>
            <person name="Nordberg H.P."/>
            <person name="Cantor M.N."/>
            <person name="Hua S.X."/>
        </authorList>
    </citation>
    <scope>NUCLEOTIDE SEQUENCE [LARGE SCALE GENOMIC DNA]</scope>
    <source>
        <strain evidence="1 2">F 1598</strain>
    </source>
</reference>
<accession>A0A0C3AJZ4</accession>
<reference evidence="2" key="2">
    <citation type="submission" date="2015-01" db="EMBL/GenBank/DDBJ databases">
        <title>Evolutionary Origins and Diversification of the Mycorrhizal Mutualists.</title>
        <authorList>
            <consortium name="DOE Joint Genome Institute"/>
            <consortium name="Mycorrhizal Genomics Consortium"/>
            <person name="Kohler A."/>
            <person name="Kuo A."/>
            <person name="Nagy L.G."/>
            <person name="Floudas D."/>
            <person name="Copeland A."/>
            <person name="Barry K.W."/>
            <person name="Cichocki N."/>
            <person name="Veneault-Fourrey C."/>
            <person name="LaButti K."/>
            <person name="Lindquist E.A."/>
            <person name="Lipzen A."/>
            <person name="Lundell T."/>
            <person name="Morin E."/>
            <person name="Murat C."/>
            <person name="Riley R."/>
            <person name="Ohm R."/>
            <person name="Sun H."/>
            <person name="Tunlid A."/>
            <person name="Henrissat B."/>
            <person name="Grigoriev I.V."/>
            <person name="Hibbett D.S."/>
            <person name="Martin F."/>
        </authorList>
    </citation>
    <scope>NUCLEOTIDE SEQUENCE [LARGE SCALE GENOMIC DNA]</scope>
    <source>
        <strain evidence="2">F 1598</strain>
    </source>
</reference>
<sequence>MALRTDRRAGIHVMSYIMWHPIRVSGTGVPSSKGVTKYRFYHGKGSCTTFCRGIHDNYLAIDSSRSTTSKYFYADSVAS</sequence>
<gene>
    <name evidence="1" type="ORF">PILCRDRAFT_710342</name>
</gene>
<dbReference type="AlphaFoldDB" id="A0A0C3AJZ4"/>
<dbReference type="InParanoid" id="A0A0C3AJZ4"/>
<proteinExistence type="predicted"/>